<evidence type="ECO:0000313" key="1">
    <source>
        <dbReference type="EMBL" id="MBB4702557.1"/>
    </source>
</evidence>
<accession>A0A7W7D973</accession>
<keyword evidence="2" id="KW-1185">Reference proteome</keyword>
<evidence type="ECO:0000313" key="2">
    <source>
        <dbReference type="Proteomes" id="UP000542210"/>
    </source>
</evidence>
<dbReference type="Proteomes" id="UP000542210">
    <property type="component" value="Unassembled WGS sequence"/>
</dbReference>
<dbReference type="EMBL" id="JACHND010000001">
    <property type="protein sequence ID" value="MBB4702557.1"/>
    <property type="molecule type" value="Genomic_DNA"/>
</dbReference>
<reference evidence="1 2" key="1">
    <citation type="submission" date="2020-08" db="EMBL/GenBank/DDBJ databases">
        <title>Sequencing the genomes of 1000 actinobacteria strains.</title>
        <authorList>
            <person name="Klenk H.-P."/>
        </authorList>
    </citation>
    <scope>NUCLEOTIDE SEQUENCE [LARGE SCALE GENOMIC DNA]</scope>
    <source>
        <strain evidence="1 2">DSM 45784</strain>
    </source>
</reference>
<comment type="caution">
    <text evidence="1">The sequence shown here is derived from an EMBL/GenBank/DDBJ whole genome shotgun (WGS) entry which is preliminary data.</text>
</comment>
<dbReference type="RefSeq" id="WP_184882415.1">
    <property type="nucleotide sequence ID" value="NZ_BOOV01000033.1"/>
</dbReference>
<organism evidence="1 2">
    <name type="scientific">Sphaerisporangium siamense</name>
    <dbReference type="NCBI Taxonomy" id="795645"/>
    <lineage>
        <taxon>Bacteria</taxon>
        <taxon>Bacillati</taxon>
        <taxon>Actinomycetota</taxon>
        <taxon>Actinomycetes</taxon>
        <taxon>Streptosporangiales</taxon>
        <taxon>Streptosporangiaceae</taxon>
        <taxon>Sphaerisporangium</taxon>
    </lineage>
</organism>
<name>A0A7W7D973_9ACTN</name>
<proteinExistence type="predicted"/>
<gene>
    <name evidence="1" type="ORF">BJ982_004101</name>
</gene>
<dbReference type="AlphaFoldDB" id="A0A7W7D973"/>
<sequence>MSHRVTVYVLAVFDGVFGAPDMAQLAIRGTNASVRVPAARVAEDAGIPVSELPGREFTALLTMGIKGDEYSDFRLVNDPRT</sequence>
<protein>
    <submittedName>
        <fullName evidence="1">Uncharacterized protein</fullName>
    </submittedName>
</protein>